<evidence type="ECO:0000313" key="4">
    <source>
        <dbReference type="Proteomes" id="UP000681414"/>
    </source>
</evidence>
<protein>
    <submittedName>
        <fullName evidence="3">DUF3951 domain-containing protein</fullName>
    </submittedName>
</protein>
<name>A0A942TFE0_9BACI</name>
<dbReference type="Pfam" id="PF13131">
    <property type="entry name" value="DUF3951"/>
    <property type="match status" value="1"/>
</dbReference>
<keyword evidence="4" id="KW-1185">Reference proteome</keyword>
<dbReference type="RefSeq" id="WP_213124944.1">
    <property type="nucleotide sequence ID" value="NZ_JAGYPG010000002.1"/>
</dbReference>
<proteinExistence type="predicted"/>
<reference evidence="3 4" key="1">
    <citation type="submission" date="2021-05" db="EMBL/GenBank/DDBJ databases">
        <title>Novel Bacillus species.</title>
        <authorList>
            <person name="Liu G."/>
        </authorList>
    </citation>
    <scope>NUCLEOTIDE SEQUENCE [LARGE SCALE GENOMIC DNA]</scope>
    <source>
        <strain evidence="4">FJAT-49780</strain>
    </source>
</reference>
<dbReference type="AlphaFoldDB" id="A0A942TFE0"/>
<accession>A0A942TFE0</accession>
<keyword evidence="2" id="KW-0472">Membrane</keyword>
<keyword evidence="2" id="KW-1133">Transmembrane helix</keyword>
<dbReference type="EMBL" id="JAGYPG010000002">
    <property type="protein sequence ID" value="MBS4195751.1"/>
    <property type="molecule type" value="Genomic_DNA"/>
</dbReference>
<feature type="transmembrane region" description="Helical" evidence="2">
    <location>
        <begin position="6"/>
        <end position="21"/>
    </location>
</feature>
<evidence type="ECO:0000256" key="1">
    <source>
        <dbReference type="SAM" id="MobiDB-lite"/>
    </source>
</evidence>
<dbReference type="Proteomes" id="UP000681414">
    <property type="component" value="Unassembled WGS sequence"/>
</dbReference>
<organism evidence="3 4">
    <name type="scientific">Lederbergia citri</name>
    <dbReference type="NCBI Taxonomy" id="2833580"/>
    <lineage>
        <taxon>Bacteria</taxon>
        <taxon>Bacillati</taxon>
        <taxon>Bacillota</taxon>
        <taxon>Bacilli</taxon>
        <taxon>Bacillales</taxon>
        <taxon>Bacillaceae</taxon>
        <taxon>Lederbergia</taxon>
    </lineage>
</organism>
<comment type="caution">
    <text evidence="3">The sequence shown here is derived from an EMBL/GenBank/DDBJ whole genome shotgun (WGS) entry which is preliminary data.</text>
</comment>
<evidence type="ECO:0000256" key="2">
    <source>
        <dbReference type="SAM" id="Phobius"/>
    </source>
</evidence>
<sequence length="70" mass="8227">MAYVSTFFIIAVIGYVCYRMFKKKSTPSNRYTPFDEITMGNKIDVNQDSPIQDTKHHIQYEERTDNDKSV</sequence>
<gene>
    <name evidence="3" type="ORF">KHA97_11845</name>
</gene>
<feature type="compositionally biased region" description="Basic and acidic residues" evidence="1">
    <location>
        <begin position="53"/>
        <end position="70"/>
    </location>
</feature>
<dbReference type="InterPro" id="IPR025028">
    <property type="entry name" value="DUF3951"/>
</dbReference>
<feature type="region of interest" description="Disordered" evidence="1">
    <location>
        <begin position="45"/>
        <end position="70"/>
    </location>
</feature>
<keyword evidence="2" id="KW-0812">Transmembrane</keyword>
<evidence type="ECO:0000313" key="3">
    <source>
        <dbReference type="EMBL" id="MBS4195751.1"/>
    </source>
</evidence>